<gene>
    <name evidence="3" type="ORF">Agub_g6039</name>
</gene>
<keyword evidence="2" id="KW-0472">Membrane</keyword>
<feature type="region of interest" description="Disordered" evidence="1">
    <location>
        <begin position="171"/>
        <end position="214"/>
    </location>
</feature>
<keyword evidence="2" id="KW-0812">Transmembrane</keyword>
<name>A0AAD3DQN8_9CHLO</name>
<keyword evidence="2" id="KW-1133">Transmembrane helix</keyword>
<feature type="compositionally biased region" description="Polar residues" evidence="1">
    <location>
        <begin position="78"/>
        <end position="105"/>
    </location>
</feature>
<keyword evidence="4" id="KW-1185">Reference proteome</keyword>
<protein>
    <submittedName>
        <fullName evidence="3">Uncharacterized protein</fullName>
    </submittedName>
</protein>
<feature type="region of interest" description="Disordered" evidence="1">
    <location>
        <begin position="1"/>
        <end position="32"/>
    </location>
</feature>
<evidence type="ECO:0000256" key="1">
    <source>
        <dbReference type="SAM" id="MobiDB-lite"/>
    </source>
</evidence>
<feature type="compositionally biased region" description="Low complexity" evidence="1">
    <location>
        <begin position="106"/>
        <end position="131"/>
    </location>
</feature>
<comment type="caution">
    <text evidence="3">The sequence shown here is derived from an EMBL/GenBank/DDBJ whole genome shotgun (WGS) entry which is preliminary data.</text>
</comment>
<evidence type="ECO:0000313" key="3">
    <source>
        <dbReference type="EMBL" id="GFR44948.1"/>
    </source>
</evidence>
<dbReference type="AlphaFoldDB" id="A0AAD3DQN8"/>
<proteinExistence type="predicted"/>
<evidence type="ECO:0000313" key="4">
    <source>
        <dbReference type="Proteomes" id="UP001054857"/>
    </source>
</evidence>
<evidence type="ECO:0000256" key="2">
    <source>
        <dbReference type="SAM" id="Phobius"/>
    </source>
</evidence>
<reference evidence="3 4" key="1">
    <citation type="journal article" date="2021" name="Sci. Rep.">
        <title>Genome sequencing of the multicellular alga Astrephomene provides insights into convergent evolution of germ-soma differentiation.</title>
        <authorList>
            <person name="Yamashita S."/>
            <person name="Yamamoto K."/>
            <person name="Matsuzaki R."/>
            <person name="Suzuki S."/>
            <person name="Yamaguchi H."/>
            <person name="Hirooka S."/>
            <person name="Minakuchi Y."/>
            <person name="Miyagishima S."/>
            <person name="Kawachi M."/>
            <person name="Toyoda A."/>
            <person name="Nozaki H."/>
        </authorList>
    </citation>
    <scope>NUCLEOTIDE SEQUENCE [LARGE SCALE GENOMIC DNA]</scope>
    <source>
        <strain evidence="3 4">NIES-4017</strain>
    </source>
</reference>
<organism evidence="3 4">
    <name type="scientific">Astrephomene gubernaculifera</name>
    <dbReference type="NCBI Taxonomy" id="47775"/>
    <lineage>
        <taxon>Eukaryota</taxon>
        <taxon>Viridiplantae</taxon>
        <taxon>Chlorophyta</taxon>
        <taxon>core chlorophytes</taxon>
        <taxon>Chlorophyceae</taxon>
        <taxon>CS clade</taxon>
        <taxon>Chlamydomonadales</taxon>
        <taxon>Astrephomenaceae</taxon>
        <taxon>Astrephomene</taxon>
    </lineage>
</organism>
<feature type="region of interest" description="Disordered" evidence="1">
    <location>
        <begin position="78"/>
        <end position="143"/>
    </location>
</feature>
<feature type="compositionally biased region" description="Low complexity" evidence="1">
    <location>
        <begin position="181"/>
        <end position="214"/>
    </location>
</feature>
<accession>A0AAD3DQN8</accession>
<dbReference type="Proteomes" id="UP001054857">
    <property type="component" value="Unassembled WGS sequence"/>
</dbReference>
<feature type="non-terminal residue" evidence="3">
    <location>
        <position position="1"/>
    </location>
</feature>
<sequence length="275" mass="28203">MRSSNPARFDDRDGTDGNARTRGSGNRSRHGGLRTSAVLSLSIGLVSIMALWQSSHHFDHHTRTANTRTMGTDVALSTSRGTAGAVTASQSATRTGSEQAHNSRNTTTAAAAAVTAPAAVVAASDAPSTNSSPPPPPAARNQQHRLPRLKHPHRVANLSDVLSEIAAAQTTAAAKPSNTKPTGTVTSATAATATSSTTANTTTTSTPAPTTKAPAAFMPLDSCRRCASFSASDFLPGAPDLLPLAAEDPDWRLGLPRELRERVEAAGAGAGREGA</sequence>
<feature type="transmembrane region" description="Helical" evidence="2">
    <location>
        <begin position="32"/>
        <end position="52"/>
    </location>
</feature>
<dbReference type="EMBL" id="BMAR01000008">
    <property type="protein sequence ID" value="GFR44948.1"/>
    <property type="molecule type" value="Genomic_DNA"/>
</dbReference>